<dbReference type="PANTHER" id="PTHR30348:SF4">
    <property type="entry name" value="DUF72 DOMAIN-CONTAINING PROTEIN"/>
    <property type="match status" value="1"/>
</dbReference>
<dbReference type="AlphaFoldDB" id="A0A9X0U6Z9"/>
<dbReference type="RefSeq" id="WP_313899634.1">
    <property type="nucleotide sequence ID" value="NZ_JACHEB010000010.1"/>
</dbReference>
<dbReference type="InterPro" id="IPR036520">
    <property type="entry name" value="UPF0759_sf"/>
</dbReference>
<organism evidence="1 2">
    <name type="scientific">Tunturiibacter gelidiferens</name>
    <dbReference type="NCBI Taxonomy" id="3069689"/>
    <lineage>
        <taxon>Bacteria</taxon>
        <taxon>Pseudomonadati</taxon>
        <taxon>Acidobacteriota</taxon>
        <taxon>Terriglobia</taxon>
        <taxon>Terriglobales</taxon>
        <taxon>Acidobacteriaceae</taxon>
        <taxon>Tunturiibacter</taxon>
    </lineage>
</organism>
<evidence type="ECO:0000313" key="1">
    <source>
        <dbReference type="EMBL" id="MBB5330412.1"/>
    </source>
</evidence>
<accession>A0A9X0U6Z9</accession>
<dbReference type="PANTHER" id="PTHR30348">
    <property type="entry name" value="UNCHARACTERIZED PROTEIN YECE"/>
    <property type="match status" value="1"/>
</dbReference>
<dbReference type="Gene3D" id="3.20.20.410">
    <property type="entry name" value="Protein of unknown function UPF0759"/>
    <property type="match status" value="1"/>
</dbReference>
<dbReference type="SUPFAM" id="SSF117396">
    <property type="entry name" value="TM1631-like"/>
    <property type="match status" value="1"/>
</dbReference>
<dbReference type="Proteomes" id="UP000535182">
    <property type="component" value="Unassembled WGS sequence"/>
</dbReference>
<evidence type="ECO:0000313" key="2">
    <source>
        <dbReference type="Proteomes" id="UP000535182"/>
    </source>
</evidence>
<dbReference type="Pfam" id="PF01904">
    <property type="entry name" value="DUF72"/>
    <property type="match status" value="1"/>
</dbReference>
<dbReference type="EMBL" id="JACHEB010000010">
    <property type="protein sequence ID" value="MBB5330412.1"/>
    <property type="molecule type" value="Genomic_DNA"/>
</dbReference>
<comment type="caution">
    <text evidence="1">The sequence shown here is derived from an EMBL/GenBank/DDBJ whole genome shotgun (WGS) entry which is preliminary data.</text>
</comment>
<name>A0A9X0U6Z9_9BACT</name>
<dbReference type="InterPro" id="IPR002763">
    <property type="entry name" value="DUF72"/>
</dbReference>
<keyword evidence="2" id="KW-1185">Reference proteome</keyword>
<protein>
    <submittedName>
        <fullName evidence="1">Uncharacterized protein YecE (DUF72 family)</fullName>
    </submittedName>
</protein>
<gene>
    <name evidence="1" type="ORF">HDF14_004047</name>
</gene>
<reference evidence="1 2" key="1">
    <citation type="submission" date="2020-08" db="EMBL/GenBank/DDBJ databases">
        <title>Genomic Encyclopedia of Type Strains, Phase IV (KMG-V): Genome sequencing to study the core and pangenomes of soil and plant-associated prokaryotes.</title>
        <authorList>
            <person name="Whitman W."/>
        </authorList>
    </citation>
    <scope>NUCLEOTIDE SEQUENCE [LARGE SCALE GENOMIC DNA]</scope>
    <source>
        <strain evidence="1 2">X5P2</strain>
    </source>
</reference>
<proteinExistence type="predicted"/>
<sequence>MAGKVHIGISGWRYAGWRGVFYPPKLPQRSELTFAANNFNSIEINGTHYSLQKPEYFAKWAAETPDDFVFAVKGSRFITHMKKLRDVEEALANFFAQGVLRLGKKLGPVLWQFPPQFVFDPVKLETFFKMLPRTMKQAAQLAGAHGPKLHGRAHTTVEGGTAKQEIRHCVEIRHESFAVPEFIQLLRRHRICSVVADTVEWPLLMDVTTDFVYCRLHGSEQLYASGYGDAALDLWADRVAAWAGGEDAPSGRFACGERCRKISARDIYVYFDNDTKVRAPFDAKSLRERVQRRLDLQTTIERRLI</sequence>